<accession>A0ABX0I5B4</accession>
<evidence type="ECO:0000256" key="1">
    <source>
        <dbReference type="SAM" id="Phobius"/>
    </source>
</evidence>
<keyword evidence="1" id="KW-1133">Transmembrane helix</keyword>
<evidence type="ECO:0000313" key="2">
    <source>
        <dbReference type="EMBL" id="NHM01265.1"/>
    </source>
</evidence>
<feature type="transmembrane region" description="Helical" evidence="1">
    <location>
        <begin position="56"/>
        <end position="76"/>
    </location>
</feature>
<organism evidence="2 3">
    <name type="scientific">Flavobacterium difficile</name>
    <dbReference type="NCBI Taxonomy" id="2709659"/>
    <lineage>
        <taxon>Bacteria</taxon>
        <taxon>Pseudomonadati</taxon>
        <taxon>Bacteroidota</taxon>
        <taxon>Flavobacteriia</taxon>
        <taxon>Flavobacteriales</taxon>
        <taxon>Flavobacteriaceae</taxon>
        <taxon>Flavobacterium</taxon>
    </lineage>
</organism>
<sequence length="82" mass="9935">MYLYNEYNSQQELYWANFAILTLKTILFFCYLTWPLSSIQIDYDYMNEFNDVVSDLAGHSYDVVYIVYSVILLYQLKKLKFQ</sequence>
<name>A0ABX0I5B4_9FLAO</name>
<dbReference type="Proteomes" id="UP000800984">
    <property type="component" value="Unassembled WGS sequence"/>
</dbReference>
<dbReference type="EMBL" id="JAAJBT010000002">
    <property type="protein sequence ID" value="NHM01265.1"/>
    <property type="molecule type" value="Genomic_DNA"/>
</dbReference>
<feature type="transmembrane region" description="Helical" evidence="1">
    <location>
        <begin position="12"/>
        <end position="36"/>
    </location>
</feature>
<dbReference type="RefSeq" id="WP_166076321.1">
    <property type="nucleotide sequence ID" value="NZ_JAAJBT010000002.1"/>
</dbReference>
<keyword evidence="1" id="KW-0472">Membrane</keyword>
<proteinExistence type="predicted"/>
<keyword evidence="1" id="KW-0812">Transmembrane</keyword>
<reference evidence="2 3" key="1">
    <citation type="submission" date="2020-02" db="EMBL/GenBank/DDBJ databases">
        <authorList>
            <person name="Chen W.-M."/>
        </authorList>
    </citation>
    <scope>NUCLEOTIDE SEQUENCE [LARGE SCALE GENOMIC DNA]</scope>
    <source>
        <strain evidence="2 3">KDG-16</strain>
    </source>
</reference>
<evidence type="ECO:0000313" key="3">
    <source>
        <dbReference type="Proteomes" id="UP000800984"/>
    </source>
</evidence>
<comment type="caution">
    <text evidence="2">The sequence shown here is derived from an EMBL/GenBank/DDBJ whole genome shotgun (WGS) entry which is preliminary data.</text>
</comment>
<keyword evidence="3" id="KW-1185">Reference proteome</keyword>
<protein>
    <submittedName>
        <fullName evidence="2">Uncharacterized protein</fullName>
    </submittedName>
</protein>
<gene>
    <name evidence="2" type="ORF">G4D72_03960</name>
</gene>